<accession>A0ABN9LES0</accession>
<protein>
    <recommendedName>
        <fullName evidence="3">G domain-containing protein</fullName>
    </recommendedName>
</protein>
<dbReference type="InterPro" id="IPR027417">
    <property type="entry name" value="P-loop_NTPase"/>
</dbReference>
<evidence type="ECO:0000313" key="2">
    <source>
        <dbReference type="Proteomes" id="UP001176940"/>
    </source>
</evidence>
<comment type="caution">
    <text evidence="1">The sequence shown here is derived from an EMBL/GenBank/DDBJ whole genome shotgun (WGS) entry which is preliminary data.</text>
</comment>
<evidence type="ECO:0008006" key="3">
    <source>
        <dbReference type="Google" id="ProtNLM"/>
    </source>
</evidence>
<proteinExistence type="predicted"/>
<dbReference type="Gene3D" id="3.40.50.300">
    <property type="entry name" value="P-loop containing nucleotide triphosphate hydrolases"/>
    <property type="match status" value="1"/>
</dbReference>
<dbReference type="Proteomes" id="UP001176940">
    <property type="component" value="Unassembled WGS sequence"/>
</dbReference>
<sequence>MDSRSMKGYIRNFTLNNGPHGNQGYSRVLLQLFGYTGHGKSSFINSCKYVVDDGPYKAHAKVAGSAEKPETMIRNAYELTETIALVDNRGCAKMNKDETGEIYAQLGNFLPLGSEVRWRPDYKDMVNIVLTADLVDRSADFIVPVFVYSANTQIASAEESELKEILTKAKKITGLFPTVVITRKLSEHLPDIQETFRRMGVDNIFPVENYTVEDHGKNSGET</sequence>
<organism evidence="1 2">
    <name type="scientific">Ranitomeya imitator</name>
    <name type="common">mimic poison frog</name>
    <dbReference type="NCBI Taxonomy" id="111125"/>
    <lineage>
        <taxon>Eukaryota</taxon>
        <taxon>Metazoa</taxon>
        <taxon>Chordata</taxon>
        <taxon>Craniata</taxon>
        <taxon>Vertebrata</taxon>
        <taxon>Euteleostomi</taxon>
        <taxon>Amphibia</taxon>
        <taxon>Batrachia</taxon>
        <taxon>Anura</taxon>
        <taxon>Neobatrachia</taxon>
        <taxon>Hyloidea</taxon>
        <taxon>Dendrobatidae</taxon>
        <taxon>Dendrobatinae</taxon>
        <taxon>Ranitomeya</taxon>
    </lineage>
</organism>
<name>A0ABN9LES0_9NEOB</name>
<gene>
    <name evidence="1" type="ORF">RIMI_LOCUS6756235</name>
</gene>
<keyword evidence="2" id="KW-1185">Reference proteome</keyword>
<evidence type="ECO:0000313" key="1">
    <source>
        <dbReference type="EMBL" id="CAJ0936491.1"/>
    </source>
</evidence>
<dbReference type="EMBL" id="CAUEEQ010012370">
    <property type="protein sequence ID" value="CAJ0936491.1"/>
    <property type="molecule type" value="Genomic_DNA"/>
</dbReference>
<dbReference type="SUPFAM" id="SSF52540">
    <property type="entry name" value="P-loop containing nucleoside triphosphate hydrolases"/>
    <property type="match status" value="1"/>
</dbReference>
<reference evidence="1" key="1">
    <citation type="submission" date="2023-07" db="EMBL/GenBank/DDBJ databases">
        <authorList>
            <person name="Stuckert A."/>
        </authorList>
    </citation>
    <scope>NUCLEOTIDE SEQUENCE</scope>
</reference>